<organism evidence="1 2">
    <name type="scientific">Dipteronia dyeriana</name>
    <dbReference type="NCBI Taxonomy" id="168575"/>
    <lineage>
        <taxon>Eukaryota</taxon>
        <taxon>Viridiplantae</taxon>
        <taxon>Streptophyta</taxon>
        <taxon>Embryophyta</taxon>
        <taxon>Tracheophyta</taxon>
        <taxon>Spermatophyta</taxon>
        <taxon>Magnoliopsida</taxon>
        <taxon>eudicotyledons</taxon>
        <taxon>Gunneridae</taxon>
        <taxon>Pentapetalae</taxon>
        <taxon>rosids</taxon>
        <taxon>malvids</taxon>
        <taxon>Sapindales</taxon>
        <taxon>Sapindaceae</taxon>
        <taxon>Hippocastanoideae</taxon>
        <taxon>Acereae</taxon>
        <taxon>Dipteronia</taxon>
    </lineage>
</organism>
<dbReference type="EMBL" id="JANJYI010000001">
    <property type="protein sequence ID" value="KAK2665931.1"/>
    <property type="molecule type" value="Genomic_DNA"/>
</dbReference>
<comment type="caution">
    <text evidence="1">The sequence shown here is derived from an EMBL/GenBank/DDBJ whole genome shotgun (WGS) entry which is preliminary data.</text>
</comment>
<dbReference type="PANTHER" id="PTHR47481">
    <property type="match status" value="1"/>
</dbReference>
<name>A0AAD9XUZ7_9ROSI</name>
<protein>
    <submittedName>
        <fullName evidence="1">Uncharacterized protein</fullName>
    </submittedName>
</protein>
<evidence type="ECO:0000313" key="2">
    <source>
        <dbReference type="Proteomes" id="UP001280121"/>
    </source>
</evidence>
<gene>
    <name evidence="1" type="ORF">Ddye_004505</name>
</gene>
<reference evidence="1" key="1">
    <citation type="journal article" date="2023" name="Plant J.">
        <title>Genome sequences and population genomics provide insights into the demographic history, inbreeding, and mutation load of two 'living fossil' tree species of Dipteronia.</title>
        <authorList>
            <person name="Feng Y."/>
            <person name="Comes H.P."/>
            <person name="Chen J."/>
            <person name="Zhu S."/>
            <person name="Lu R."/>
            <person name="Zhang X."/>
            <person name="Li P."/>
            <person name="Qiu J."/>
            <person name="Olsen K.M."/>
            <person name="Qiu Y."/>
        </authorList>
    </citation>
    <scope>NUCLEOTIDE SEQUENCE</scope>
    <source>
        <strain evidence="1">KIB01</strain>
    </source>
</reference>
<evidence type="ECO:0000313" key="1">
    <source>
        <dbReference type="EMBL" id="KAK2665931.1"/>
    </source>
</evidence>
<keyword evidence="2" id="KW-1185">Reference proteome</keyword>
<proteinExistence type="predicted"/>
<dbReference type="PANTHER" id="PTHR47481:SF22">
    <property type="entry name" value="RETROTRANSPOSON GAG DOMAIN-CONTAINING PROTEIN"/>
    <property type="match status" value="1"/>
</dbReference>
<sequence length="123" mass="14216">MHLIVYSETSRDACKLRKLYANWSRSQITHLKERLTLISCDTKPAAEYLQTLKGLIDELALVDTPLDSDDLIIHVFNRIGPEFKEIVVVVRLRMMEERESKFRKSVIFRIVREVGSILPLSSA</sequence>
<dbReference type="AlphaFoldDB" id="A0AAD9XUZ7"/>
<dbReference type="Proteomes" id="UP001280121">
    <property type="component" value="Unassembled WGS sequence"/>
</dbReference>
<accession>A0AAD9XUZ7</accession>